<name>A0ABQ9KV65_HEVBR</name>
<dbReference type="Gene3D" id="2.60.40.420">
    <property type="entry name" value="Cupredoxins - blue copper proteins"/>
    <property type="match status" value="1"/>
</dbReference>
<organism evidence="3 4">
    <name type="scientific">Hevea brasiliensis</name>
    <name type="common">Para rubber tree</name>
    <name type="synonym">Siphonia brasiliensis</name>
    <dbReference type="NCBI Taxonomy" id="3981"/>
    <lineage>
        <taxon>Eukaryota</taxon>
        <taxon>Viridiplantae</taxon>
        <taxon>Streptophyta</taxon>
        <taxon>Embryophyta</taxon>
        <taxon>Tracheophyta</taxon>
        <taxon>Spermatophyta</taxon>
        <taxon>Magnoliopsida</taxon>
        <taxon>eudicotyledons</taxon>
        <taxon>Gunneridae</taxon>
        <taxon>Pentapetalae</taxon>
        <taxon>rosids</taxon>
        <taxon>fabids</taxon>
        <taxon>Malpighiales</taxon>
        <taxon>Euphorbiaceae</taxon>
        <taxon>Crotonoideae</taxon>
        <taxon>Micrandreae</taxon>
        <taxon>Hevea</taxon>
    </lineage>
</organism>
<dbReference type="Pfam" id="PF02298">
    <property type="entry name" value="Cu_bind_like"/>
    <property type="match status" value="1"/>
</dbReference>
<feature type="chain" id="PRO_5045124849" description="Phytocyanin domain-containing protein" evidence="1">
    <location>
        <begin position="25"/>
        <end position="165"/>
    </location>
</feature>
<dbReference type="Proteomes" id="UP001174677">
    <property type="component" value="Chromosome 16"/>
</dbReference>
<evidence type="ECO:0000256" key="1">
    <source>
        <dbReference type="SAM" id="SignalP"/>
    </source>
</evidence>
<sequence>MEGLARKGIIGLMLVMVVMITVEGASSNLHKVGVRGWIPNYNYTEWLNQQHEHFYVGDWLYFVFDKHYFNVLEVNKTSYESCNDQGFIRNITRGGRDVVELTEARLYYFLSSGGYCWNGMKIAISVEQLPPTPAPAPAKSGSSLTLSSTTASLMILSAAFYVALI</sequence>
<dbReference type="PROSITE" id="PS51485">
    <property type="entry name" value="PHYTOCYANIN"/>
    <property type="match status" value="1"/>
</dbReference>
<keyword evidence="1" id="KW-0732">Signal</keyword>
<dbReference type="SUPFAM" id="SSF49503">
    <property type="entry name" value="Cupredoxins"/>
    <property type="match status" value="1"/>
</dbReference>
<dbReference type="PANTHER" id="PTHR33021">
    <property type="entry name" value="BLUE COPPER PROTEIN"/>
    <property type="match status" value="1"/>
</dbReference>
<dbReference type="InterPro" id="IPR039391">
    <property type="entry name" value="Phytocyanin-like"/>
</dbReference>
<dbReference type="InterPro" id="IPR003245">
    <property type="entry name" value="Phytocyanin_dom"/>
</dbReference>
<gene>
    <name evidence="3" type="ORF">P3X46_029720</name>
</gene>
<feature type="domain" description="Phytocyanin" evidence="2">
    <location>
        <begin position="28"/>
        <end position="128"/>
    </location>
</feature>
<feature type="signal peptide" evidence="1">
    <location>
        <begin position="1"/>
        <end position="24"/>
    </location>
</feature>
<accession>A0ABQ9KV65</accession>
<dbReference type="PANTHER" id="PTHR33021:SF516">
    <property type="entry name" value="PHYTOCYANIN DOMAIN-CONTAINING PROTEIN"/>
    <property type="match status" value="1"/>
</dbReference>
<evidence type="ECO:0000259" key="2">
    <source>
        <dbReference type="PROSITE" id="PS51485"/>
    </source>
</evidence>
<dbReference type="InterPro" id="IPR008972">
    <property type="entry name" value="Cupredoxin"/>
</dbReference>
<evidence type="ECO:0000313" key="3">
    <source>
        <dbReference type="EMBL" id="KAJ9147574.1"/>
    </source>
</evidence>
<evidence type="ECO:0000313" key="4">
    <source>
        <dbReference type="Proteomes" id="UP001174677"/>
    </source>
</evidence>
<proteinExistence type="predicted"/>
<reference evidence="3" key="1">
    <citation type="journal article" date="2023" name="Plant Biotechnol. J.">
        <title>Chromosome-level wild Hevea brasiliensis genome provides new tools for genomic-assisted breeding and valuable loci to elevate rubber yield.</title>
        <authorList>
            <person name="Cheng H."/>
            <person name="Song X."/>
            <person name="Hu Y."/>
            <person name="Wu T."/>
            <person name="Yang Q."/>
            <person name="An Z."/>
            <person name="Feng S."/>
            <person name="Deng Z."/>
            <person name="Wu W."/>
            <person name="Zeng X."/>
            <person name="Tu M."/>
            <person name="Wang X."/>
            <person name="Huang H."/>
        </authorList>
    </citation>
    <scope>NUCLEOTIDE SEQUENCE</scope>
    <source>
        <strain evidence="3">MT/VB/25A 57/8</strain>
    </source>
</reference>
<protein>
    <recommendedName>
        <fullName evidence="2">Phytocyanin domain-containing protein</fullName>
    </recommendedName>
</protein>
<keyword evidence="4" id="KW-1185">Reference proteome</keyword>
<comment type="caution">
    <text evidence="3">The sequence shown here is derived from an EMBL/GenBank/DDBJ whole genome shotgun (WGS) entry which is preliminary data.</text>
</comment>
<dbReference type="EMBL" id="JARPOI010000016">
    <property type="protein sequence ID" value="KAJ9147574.1"/>
    <property type="molecule type" value="Genomic_DNA"/>
</dbReference>